<comment type="caution">
    <text evidence="1">The sequence shown here is derived from an EMBL/GenBank/DDBJ whole genome shotgun (WGS) entry which is preliminary data.</text>
</comment>
<dbReference type="PANTHER" id="PTHR46448:SF1">
    <property type="entry name" value="PROTEIN KINASE DOMAIN-CONTAINING PROTEIN"/>
    <property type="match status" value="1"/>
</dbReference>
<reference evidence="1 2" key="1">
    <citation type="submission" date="2019-10" db="EMBL/GenBank/DDBJ databases">
        <title>Assembly and Annotation for the nematode Trichostrongylus colubriformis.</title>
        <authorList>
            <person name="Martin J."/>
        </authorList>
    </citation>
    <scope>NUCLEOTIDE SEQUENCE [LARGE SCALE GENOMIC DNA]</scope>
    <source>
        <strain evidence="1">G859</strain>
        <tissue evidence="1">Whole worm</tissue>
    </source>
</reference>
<keyword evidence="2" id="KW-1185">Reference proteome</keyword>
<organism evidence="1 2">
    <name type="scientific">Trichostrongylus colubriformis</name>
    <name type="common">Black scour worm</name>
    <dbReference type="NCBI Taxonomy" id="6319"/>
    <lineage>
        <taxon>Eukaryota</taxon>
        <taxon>Metazoa</taxon>
        <taxon>Ecdysozoa</taxon>
        <taxon>Nematoda</taxon>
        <taxon>Chromadorea</taxon>
        <taxon>Rhabditida</taxon>
        <taxon>Rhabditina</taxon>
        <taxon>Rhabditomorpha</taxon>
        <taxon>Strongyloidea</taxon>
        <taxon>Trichostrongylidae</taxon>
        <taxon>Trichostrongylus</taxon>
    </lineage>
</organism>
<dbReference type="Proteomes" id="UP001331761">
    <property type="component" value="Unassembled WGS sequence"/>
</dbReference>
<proteinExistence type="predicted"/>
<dbReference type="PANTHER" id="PTHR46448">
    <property type="entry name" value="PROTEIN KINASE DOMAIN-CONTAINING PROTEIN"/>
    <property type="match status" value="1"/>
</dbReference>
<dbReference type="InterPro" id="IPR042983">
    <property type="entry name" value="PKDCC"/>
</dbReference>
<evidence type="ECO:0000313" key="1">
    <source>
        <dbReference type="EMBL" id="KAK5981232.1"/>
    </source>
</evidence>
<protein>
    <submittedName>
        <fullName evidence="1">Uncharacterized protein</fullName>
    </submittedName>
</protein>
<evidence type="ECO:0000313" key="2">
    <source>
        <dbReference type="Proteomes" id="UP001331761"/>
    </source>
</evidence>
<name>A0AAN8FLY6_TRICO</name>
<dbReference type="AlphaFoldDB" id="A0AAN8FLY6"/>
<dbReference type="EMBL" id="WIXE01006503">
    <property type="protein sequence ID" value="KAK5981232.1"/>
    <property type="molecule type" value="Genomic_DNA"/>
</dbReference>
<sequence>MFPALIHHLSTVFLGLVNVELIARSEGHMNWHFVTITVTFLILFYRDDLLRYLHHVEDILMPLDPLDLSIFNDLEQKADGFVIRGTDDSYLNCADLQASTNETLARGWSKSVEVLSQTSVLKRPNLDGRAFQDCFHANFGNNDWETRCKLALLKGFISEIKVLLKLRNASNVIMMMSYCIPRNPLENFHHLNIVTERGEPLDALNLVQLSLQQRHEIVNRIWRFFISNPTLRLHDFRRQQIVLVNGKPKIVDFDGAYFSDGNADADEFHSNILRKLHSEILLNASSTFTSRSSE</sequence>
<dbReference type="GO" id="GO:0004715">
    <property type="term" value="F:non-membrane spanning protein tyrosine kinase activity"/>
    <property type="evidence" value="ECO:0007669"/>
    <property type="project" value="InterPro"/>
</dbReference>
<accession>A0AAN8FLY6</accession>
<gene>
    <name evidence="1" type="ORF">GCK32_008044</name>
</gene>